<accession>A0A6A3N571</accession>
<dbReference type="EMBL" id="QXFU01000198">
    <property type="protein sequence ID" value="KAE9040594.1"/>
    <property type="molecule type" value="Genomic_DNA"/>
</dbReference>
<evidence type="ECO:0000313" key="5">
    <source>
        <dbReference type="Proteomes" id="UP000429607"/>
    </source>
</evidence>
<organism evidence="2 7">
    <name type="scientific">Phytophthora rubi</name>
    <dbReference type="NCBI Taxonomy" id="129364"/>
    <lineage>
        <taxon>Eukaryota</taxon>
        <taxon>Sar</taxon>
        <taxon>Stramenopiles</taxon>
        <taxon>Oomycota</taxon>
        <taxon>Peronosporomycetes</taxon>
        <taxon>Peronosporales</taxon>
        <taxon>Peronosporaceae</taxon>
        <taxon>Phytophthora</taxon>
    </lineage>
</organism>
<dbReference type="OrthoDB" id="124843at2759"/>
<proteinExistence type="predicted"/>
<dbReference type="EMBL" id="QXFV01000062">
    <property type="protein sequence ID" value="KAE9050972.1"/>
    <property type="molecule type" value="Genomic_DNA"/>
</dbReference>
<evidence type="ECO:0000313" key="3">
    <source>
        <dbReference type="EMBL" id="KAE9050972.1"/>
    </source>
</evidence>
<dbReference type="Pfam" id="PF18634">
    <property type="entry name" value="RXLR_WY"/>
    <property type="match status" value="1"/>
</dbReference>
<dbReference type="Proteomes" id="UP000434957">
    <property type="component" value="Unassembled WGS sequence"/>
</dbReference>
<dbReference type="Proteomes" id="UP000429607">
    <property type="component" value="Unassembled WGS sequence"/>
</dbReference>
<evidence type="ECO:0000259" key="1">
    <source>
        <dbReference type="Pfam" id="PF18634"/>
    </source>
</evidence>
<protein>
    <recommendedName>
        <fullName evidence="1">RXLR phytopathogen effector protein WY-domain domain-containing protein</fullName>
    </recommendedName>
</protein>
<gene>
    <name evidence="3" type="ORF">PR001_g1883</name>
    <name evidence="2" type="ORF">PR002_g4886</name>
    <name evidence="4" type="ORF">PR003_g4892</name>
</gene>
<dbReference type="EMBL" id="QXFT01000193">
    <property type="protein sequence ID" value="KAE9351407.1"/>
    <property type="molecule type" value="Genomic_DNA"/>
</dbReference>
<keyword evidence="6" id="KW-1185">Reference proteome</keyword>
<evidence type="ECO:0000313" key="6">
    <source>
        <dbReference type="Proteomes" id="UP000434957"/>
    </source>
</evidence>
<evidence type="ECO:0000313" key="2">
    <source>
        <dbReference type="EMBL" id="KAE9040594.1"/>
    </source>
</evidence>
<feature type="domain" description="RXLR phytopathogen effector protein WY-domain" evidence="1">
    <location>
        <begin position="17"/>
        <end position="66"/>
    </location>
</feature>
<dbReference type="Proteomes" id="UP000435112">
    <property type="component" value="Unassembled WGS sequence"/>
</dbReference>
<name>A0A6A3N571_9STRA</name>
<evidence type="ECO:0000313" key="7">
    <source>
        <dbReference type="Proteomes" id="UP000435112"/>
    </source>
</evidence>
<dbReference type="InterPro" id="IPR040786">
    <property type="entry name" value="RXLR_WY"/>
</dbReference>
<dbReference type="AlphaFoldDB" id="A0A6A3N571"/>
<reference evidence="5 7" key="1">
    <citation type="submission" date="2018-09" db="EMBL/GenBank/DDBJ databases">
        <title>Genomic investigation of the strawberry pathogen Phytophthora fragariae indicates pathogenicity is determined by transcriptional variation in three key races.</title>
        <authorList>
            <person name="Adams T.M."/>
            <person name="Armitage A.D."/>
            <person name="Sobczyk M.K."/>
            <person name="Bates H.J."/>
            <person name="Dunwell J.M."/>
            <person name="Nellist C.F."/>
            <person name="Harrison R.J."/>
        </authorList>
    </citation>
    <scope>NUCLEOTIDE SEQUENCE [LARGE SCALE GENOMIC DNA]</scope>
    <source>
        <strain evidence="3 5">SCRP249</strain>
        <strain evidence="2 7">SCRP324</strain>
        <strain evidence="4 6">SCRP333</strain>
    </source>
</reference>
<comment type="caution">
    <text evidence="2">The sequence shown here is derived from an EMBL/GenBank/DDBJ whole genome shotgun (WGS) entry which is preliminary data.</text>
</comment>
<evidence type="ECO:0000313" key="4">
    <source>
        <dbReference type="EMBL" id="KAE9351407.1"/>
    </source>
</evidence>
<sequence length="125" mass="14415">MDTNKRTIMWFRFTNGYRAKNGPGSFTDYEIYHLLRTKVADDKLALALEGLKQIPDVKNLAESVQKYQFKFWVSENQTPTSIAKLLGIPHNPSLVTERGPKDAILSQFYVLFAKEKKLTRSTTMR</sequence>